<evidence type="ECO:0000256" key="14">
    <source>
        <dbReference type="ARBA" id="ARBA00044780"/>
    </source>
</evidence>
<dbReference type="InterPro" id="IPR036259">
    <property type="entry name" value="MFS_trans_sf"/>
</dbReference>
<feature type="chain" id="PRO_5007648263" description="Hexose transporter 1" evidence="17">
    <location>
        <begin position="26"/>
        <end position="494"/>
    </location>
</feature>
<evidence type="ECO:0000256" key="5">
    <source>
        <dbReference type="ARBA" id="ARBA00022989"/>
    </source>
</evidence>
<dbReference type="Pfam" id="PF00083">
    <property type="entry name" value="Sugar_tr"/>
    <property type="match status" value="1"/>
</dbReference>
<evidence type="ECO:0000256" key="16">
    <source>
        <dbReference type="SAM" id="Phobius"/>
    </source>
</evidence>
<feature type="transmembrane region" description="Helical" evidence="16">
    <location>
        <begin position="318"/>
        <end position="338"/>
    </location>
</feature>
<keyword evidence="17" id="KW-0732">Signal</keyword>
<keyword evidence="7" id="KW-0325">Glycoprotein</keyword>
<feature type="signal peptide" evidence="17">
    <location>
        <begin position="1"/>
        <end position="25"/>
    </location>
</feature>
<evidence type="ECO:0000256" key="9">
    <source>
        <dbReference type="ARBA" id="ARBA00044648"/>
    </source>
</evidence>
<comment type="catalytic activity">
    <reaction evidence="8">
        <text>D-galactose(in) = D-galactose(out)</text>
        <dbReference type="Rhea" id="RHEA:34915"/>
        <dbReference type="ChEBI" id="CHEBI:4139"/>
    </reaction>
    <physiologicalReaction direction="right-to-left" evidence="8">
        <dbReference type="Rhea" id="RHEA:34917"/>
    </physiologicalReaction>
</comment>
<dbReference type="FunFam" id="1.20.1250.20:FF:000055">
    <property type="entry name" value="Facilitated trehalose transporter Tret1-2 homolog"/>
    <property type="match status" value="1"/>
</dbReference>
<organism evidence="21">
    <name type="scientific">Perkinsus marinus (strain ATCC 50983 / TXsc)</name>
    <dbReference type="NCBI Taxonomy" id="423536"/>
    <lineage>
        <taxon>Eukaryota</taxon>
        <taxon>Sar</taxon>
        <taxon>Alveolata</taxon>
        <taxon>Perkinsozoa</taxon>
        <taxon>Perkinsea</taxon>
        <taxon>Perkinsida</taxon>
        <taxon>Perkinsidae</taxon>
        <taxon>Perkinsus</taxon>
    </lineage>
</organism>
<dbReference type="EMBL" id="GG679213">
    <property type="protein sequence ID" value="EER08104.1"/>
    <property type="molecule type" value="Genomic_DNA"/>
</dbReference>
<feature type="transmembrane region" description="Helical" evidence="16">
    <location>
        <begin position="443"/>
        <end position="465"/>
    </location>
</feature>
<feature type="transmembrane region" description="Helical" evidence="16">
    <location>
        <begin position="378"/>
        <end position="402"/>
    </location>
</feature>
<evidence type="ECO:0000313" key="21">
    <source>
        <dbReference type="Proteomes" id="UP000007800"/>
    </source>
</evidence>
<dbReference type="PROSITE" id="PS50850">
    <property type="entry name" value="MFS"/>
    <property type="match status" value="1"/>
</dbReference>
<dbReference type="PANTHER" id="PTHR48021">
    <property type="match status" value="1"/>
</dbReference>
<evidence type="ECO:0000256" key="11">
    <source>
        <dbReference type="ARBA" id="ARBA00044662"/>
    </source>
</evidence>
<comment type="similarity">
    <text evidence="15">Belongs to the major facilitator superfamily. Sugar transporter (TC 2.A.1.1) family.</text>
</comment>
<feature type="transmembrane region" description="Helical" evidence="16">
    <location>
        <begin position="282"/>
        <end position="303"/>
    </location>
</feature>
<comment type="catalytic activity">
    <reaction evidence="12">
        <text>D-glucosamine(out) = D-glucosamine(in)</text>
        <dbReference type="Rhea" id="RHEA:78423"/>
        <dbReference type="ChEBI" id="CHEBI:58723"/>
    </reaction>
    <physiologicalReaction direction="left-to-right" evidence="12">
        <dbReference type="Rhea" id="RHEA:78424"/>
    </physiologicalReaction>
</comment>
<keyword evidence="5 16" id="KW-1133">Transmembrane helix</keyword>
<dbReference type="GeneID" id="9064267"/>
<dbReference type="NCBIfam" id="TIGR00879">
    <property type="entry name" value="SP"/>
    <property type="match status" value="1"/>
</dbReference>
<feature type="domain" description="Major facilitator superfamily (MFS) profile" evidence="18">
    <location>
        <begin position="9"/>
        <end position="469"/>
    </location>
</feature>
<dbReference type="InterPro" id="IPR005829">
    <property type="entry name" value="Sugar_transporter_CS"/>
</dbReference>
<keyword evidence="3" id="KW-1003">Cell membrane</keyword>
<keyword evidence="15" id="KW-0813">Transport</keyword>
<dbReference type="EMBL" id="GG680339">
    <property type="protein sequence ID" value="EER06837.1"/>
    <property type="molecule type" value="Genomic_DNA"/>
</dbReference>
<evidence type="ECO:0000256" key="7">
    <source>
        <dbReference type="ARBA" id="ARBA00023180"/>
    </source>
</evidence>
<feature type="transmembrane region" description="Helical" evidence="16">
    <location>
        <begin position="92"/>
        <end position="112"/>
    </location>
</feature>
<evidence type="ECO:0000256" key="10">
    <source>
        <dbReference type="ARBA" id="ARBA00044656"/>
    </source>
</evidence>
<dbReference type="GO" id="GO:0005886">
    <property type="term" value="C:plasma membrane"/>
    <property type="evidence" value="ECO:0007669"/>
    <property type="project" value="UniProtKB-SubCell"/>
</dbReference>
<feature type="transmembrane region" description="Helical" evidence="16">
    <location>
        <begin position="414"/>
        <end position="431"/>
    </location>
</feature>
<comment type="catalytic activity">
    <reaction evidence="11">
        <text>D-mannose(out) = D-mannose(in)</text>
        <dbReference type="Rhea" id="RHEA:78391"/>
        <dbReference type="ChEBI" id="CHEBI:4208"/>
    </reaction>
    <physiologicalReaction direction="left-to-right" evidence="11">
        <dbReference type="Rhea" id="RHEA:78392"/>
    </physiologicalReaction>
</comment>
<evidence type="ECO:0000313" key="20">
    <source>
        <dbReference type="EMBL" id="EER08104.1"/>
    </source>
</evidence>
<dbReference type="Proteomes" id="UP000007800">
    <property type="component" value="Unassembled WGS sequence"/>
</dbReference>
<dbReference type="InterPro" id="IPR005828">
    <property type="entry name" value="MFS_sugar_transport-like"/>
</dbReference>
<dbReference type="PROSITE" id="PS00216">
    <property type="entry name" value="SUGAR_TRANSPORT_1"/>
    <property type="match status" value="1"/>
</dbReference>
<accession>C5L545</accession>
<dbReference type="PANTHER" id="PTHR48021:SF1">
    <property type="entry name" value="GH07001P-RELATED"/>
    <property type="match status" value="1"/>
</dbReference>
<comment type="subunit">
    <text evidence="2">Homodimer.</text>
</comment>
<evidence type="ECO:0000256" key="6">
    <source>
        <dbReference type="ARBA" id="ARBA00023136"/>
    </source>
</evidence>
<comment type="catalytic activity">
    <reaction evidence="9">
        <text>D-glucose(out) = D-glucose(in)</text>
        <dbReference type="Rhea" id="RHEA:60376"/>
        <dbReference type="ChEBI" id="CHEBI:4167"/>
    </reaction>
    <physiologicalReaction direction="left-to-right" evidence="9">
        <dbReference type="Rhea" id="RHEA:60377"/>
    </physiologicalReaction>
</comment>
<feature type="transmembrane region" description="Helical" evidence="16">
    <location>
        <begin position="150"/>
        <end position="172"/>
    </location>
</feature>
<evidence type="ECO:0000256" key="4">
    <source>
        <dbReference type="ARBA" id="ARBA00022692"/>
    </source>
</evidence>
<dbReference type="GeneID" id="9056864"/>
<comment type="catalytic activity">
    <reaction evidence="10">
        <text>D-xylose(out) = D-xylose(in)</text>
        <dbReference type="Rhea" id="RHEA:78427"/>
        <dbReference type="ChEBI" id="CHEBI:53455"/>
    </reaction>
    <physiologicalReaction direction="left-to-right" evidence="10">
        <dbReference type="Rhea" id="RHEA:78428"/>
    </physiologicalReaction>
</comment>
<reference evidence="20 21" key="1">
    <citation type="submission" date="2008-07" db="EMBL/GenBank/DDBJ databases">
        <authorList>
            <person name="El-Sayed N."/>
            <person name="Caler E."/>
            <person name="Inman J."/>
            <person name="Amedeo P."/>
            <person name="Hass B."/>
            <person name="Wortman J."/>
        </authorList>
    </citation>
    <scope>NUCLEOTIDE SEQUENCE [LARGE SCALE GENOMIC DNA]</scope>
    <source>
        <strain evidence="20">ATCC 50983</strain>
        <strain evidence="21">ATCC 50983 / TXsc</strain>
    </source>
</reference>
<evidence type="ECO:0000313" key="19">
    <source>
        <dbReference type="EMBL" id="EER06837.1"/>
    </source>
</evidence>
<protein>
    <recommendedName>
        <fullName evidence="14">Hexose transporter 1</fullName>
    </recommendedName>
</protein>
<dbReference type="AlphaFoldDB" id="C5L545"/>
<proteinExistence type="inferred from homology"/>
<dbReference type="InParanoid" id="C5L545"/>
<dbReference type="OrthoDB" id="6612291at2759"/>
<comment type="catalytic activity">
    <reaction evidence="13">
        <text>D-fructose(out) = D-fructose(in)</text>
        <dbReference type="Rhea" id="RHEA:60372"/>
        <dbReference type="ChEBI" id="CHEBI:37721"/>
    </reaction>
    <physiologicalReaction direction="left-to-right" evidence="13">
        <dbReference type="Rhea" id="RHEA:60373"/>
    </physiologicalReaction>
</comment>
<feature type="transmembrane region" description="Helical" evidence="16">
    <location>
        <begin position="118"/>
        <end position="138"/>
    </location>
</feature>
<evidence type="ECO:0000256" key="12">
    <source>
        <dbReference type="ARBA" id="ARBA00044668"/>
    </source>
</evidence>
<dbReference type="InterPro" id="IPR050549">
    <property type="entry name" value="MFS_Trehalose_Transporter"/>
</dbReference>
<evidence type="ECO:0000256" key="2">
    <source>
        <dbReference type="ARBA" id="ARBA00011738"/>
    </source>
</evidence>
<dbReference type="SUPFAM" id="SSF103473">
    <property type="entry name" value="MFS general substrate transporter"/>
    <property type="match status" value="1"/>
</dbReference>
<evidence type="ECO:0000256" key="13">
    <source>
        <dbReference type="ARBA" id="ARBA00044710"/>
    </source>
</evidence>
<evidence type="ECO:0000256" key="8">
    <source>
        <dbReference type="ARBA" id="ARBA00044637"/>
    </source>
</evidence>
<keyword evidence="21" id="KW-1185">Reference proteome</keyword>
<gene>
    <name evidence="19" type="ORF">Pmar_PMAR002206</name>
    <name evidence="20" type="ORF">Pmar_PMAR014868</name>
</gene>
<evidence type="ECO:0000256" key="1">
    <source>
        <dbReference type="ARBA" id="ARBA00004651"/>
    </source>
</evidence>
<name>C5L545_PERM5</name>
<dbReference type="InterPro" id="IPR003663">
    <property type="entry name" value="Sugar/inositol_transpt"/>
</dbReference>
<evidence type="ECO:0000256" key="17">
    <source>
        <dbReference type="SAM" id="SignalP"/>
    </source>
</evidence>
<evidence type="ECO:0000256" key="3">
    <source>
        <dbReference type="ARBA" id="ARBA00022475"/>
    </source>
</evidence>
<sequence>MNHTCAVLSVAASLLGSLLFGLCLGFSGPAIDTMKNDVTTPDGTLIEIGEGSSFFVFRTATEASLFGSMLNIGAMVGALGGGPLNEKIGRRWSLIGVSPLFALPWLWVALATTAWQLIVARVIMGIALGMSSFTVPTYIGEVSPTKYRGLLGACNQVAITVGILLAYVLGLALRTKAGSVDPNATATTFCEWRQLSFIYIIPSALLGIAMFFAPESPRWLASKCRDTEAKAVLIKLRGADENDPHVKAELAALDALHTKRYVQGKDSIKQNLRALSECKMQLFIGVMLQVLQQFAGVNGIIFYQTSIFQAAGIDNRDVVSLSVMAVQVGVTLIGALIIEKAGRRLLLISAASGMCISAILEGLFFYLRDSVGNQNVGWLAIVAAFGYIATFSLGVGGIPWLILAELFPDEVRGVASSIATVINWLCSFLVTELMESMTRTLTFYGTFWFFAGVSLMLALFVVFLVPETKGRTFEEIQAYFQRRYHFDHGSHSSA</sequence>
<dbReference type="InterPro" id="IPR020846">
    <property type="entry name" value="MFS_dom"/>
</dbReference>
<feature type="transmembrane region" description="Helical" evidence="16">
    <location>
        <begin position="345"/>
        <end position="366"/>
    </location>
</feature>
<keyword evidence="6 16" id="KW-0472">Membrane</keyword>
<feature type="transmembrane region" description="Helical" evidence="16">
    <location>
        <begin position="63"/>
        <end position="80"/>
    </location>
</feature>
<dbReference type="PRINTS" id="PR00171">
    <property type="entry name" value="SUGRTRNSPORT"/>
</dbReference>
<dbReference type="RefSeq" id="XP_002776288.1">
    <property type="nucleotide sequence ID" value="XM_002776242.1"/>
</dbReference>
<feature type="transmembrane region" description="Helical" evidence="16">
    <location>
        <begin position="192"/>
        <end position="213"/>
    </location>
</feature>
<dbReference type="PROSITE" id="PS00217">
    <property type="entry name" value="SUGAR_TRANSPORT_2"/>
    <property type="match status" value="1"/>
</dbReference>
<dbReference type="Gene3D" id="1.20.1250.20">
    <property type="entry name" value="MFS general substrate transporter like domains"/>
    <property type="match status" value="1"/>
</dbReference>
<comment type="subcellular location">
    <subcellularLocation>
        <location evidence="1">Cell membrane</location>
        <topology evidence="1">Multi-pass membrane protein</topology>
    </subcellularLocation>
</comment>
<dbReference type="GO" id="GO:0022857">
    <property type="term" value="F:transmembrane transporter activity"/>
    <property type="evidence" value="ECO:0007669"/>
    <property type="project" value="InterPro"/>
</dbReference>
<evidence type="ECO:0000256" key="15">
    <source>
        <dbReference type="RuleBase" id="RU003346"/>
    </source>
</evidence>
<evidence type="ECO:0000259" key="18">
    <source>
        <dbReference type="PROSITE" id="PS50850"/>
    </source>
</evidence>
<dbReference type="RefSeq" id="XP_002775021.1">
    <property type="nucleotide sequence ID" value="XM_002774975.1"/>
</dbReference>
<keyword evidence="4 16" id="KW-0812">Transmembrane</keyword>
<dbReference type="OMA" id="NNMSVTF"/>